<organism evidence="1 2">
    <name type="scientific">Capsulimonas corticalis</name>
    <dbReference type="NCBI Taxonomy" id="2219043"/>
    <lineage>
        <taxon>Bacteria</taxon>
        <taxon>Bacillati</taxon>
        <taxon>Armatimonadota</taxon>
        <taxon>Armatimonadia</taxon>
        <taxon>Capsulimonadales</taxon>
        <taxon>Capsulimonadaceae</taxon>
        <taxon>Capsulimonas</taxon>
    </lineage>
</organism>
<evidence type="ECO:0000313" key="1">
    <source>
        <dbReference type="EMBL" id="BDI31667.1"/>
    </source>
</evidence>
<dbReference type="KEGG" id="ccot:CCAX7_37180"/>
<dbReference type="AlphaFoldDB" id="A0A402D184"/>
<name>A0A402D184_9BACT</name>
<dbReference type="EMBL" id="AP025739">
    <property type="protein sequence ID" value="BDI31667.1"/>
    <property type="molecule type" value="Genomic_DNA"/>
</dbReference>
<reference evidence="1 2" key="1">
    <citation type="journal article" date="2019" name="Int. J. Syst. Evol. Microbiol.">
        <title>Capsulimonas corticalis gen. nov., sp. nov., an aerobic capsulated bacterium, of a novel bacterial order, Capsulimonadales ord. nov., of the class Armatimonadia of the phylum Armatimonadetes.</title>
        <authorList>
            <person name="Li J."/>
            <person name="Kudo C."/>
            <person name="Tonouchi A."/>
        </authorList>
    </citation>
    <scope>NUCLEOTIDE SEQUENCE [LARGE SCALE GENOMIC DNA]</scope>
    <source>
        <strain evidence="1 2">AX-7</strain>
    </source>
</reference>
<sequence>MNQRRSKKIIRWLVTVTFTLVCVVNIFLTLSGRKPERVSTIVLHVVQLMLLGAVIFLWGEERAECQADFDREQGDRKN</sequence>
<dbReference type="Proteomes" id="UP000287394">
    <property type="component" value="Chromosome"/>
</dbReference>
<protein>
    <submittedName>
        <fullName evidence="1">Uncharacterized protein</fullName>
    </submittedName>
</protein>
<accession>A0A402D184</accession>
<keyword evidence="2" id="KW-1185">Reference proteome</keyword>
<gene>
    <name evidence="1" type="ORF">CCAX7_37180</name>
</gene>
<proteinExistence type="predicted"/>
<evidence type="ECO:0000313" key="2">
    <source>
        <dbReference type="Proteomes" id="UP000287394"/>
    </source>
</evidence>